<dbReference type="STRING" id="4577.A0A1D6LS95"/>
<dbReference type="PaxDb" id="4577-GRMZM2G344781_P01"/>
<accession>A0A1D6LS95</accession>
<dbReference type="SUPFAM" id="SSF53098">
    <property type="entry name" value="Ribonuclease H-like"/>
    <property type="match status" value="1"/>
</dbReference>
<dbReference type="Pfam" id="PF02171">
    <property type="entry name" value="Piwi"/>
    <property type="match status" value="1"/>
</dbReference>
<dbReference type="GO" id="GO:0003676">
    <property type="term" value="F:nucleic acid binding"/>
    <property type="evidence" value="ECO:0007669"/>
    <property type="project" value="InterPro"/>
</dbReference>
<dbReference type="SMART" id="SM00950">
    <property type="entry name" value="Piwi"/>
    <property type="match status" value="1"/>
</dbReference>
<dbReference type="InterPro" id="IPR008030">
    <property type="entry name" value="NmrA-like"/>
</dbReference>
<dbReference type="InParanoid" id="A0A1D6LS95"/>
<dbReference type="ExpressionAtlas" id="A0A1D6LS95">
    <property type="expression patterns" value="baseline"/>
</dbReference>
<reference evidence="1" key="1">
    <citation type="submission" date="2015-12" db="EMBL/GenBank/DDBJ databases">
        <title>Update maize B73 reference genome by single molecule sequencing technologies.</title>
        <authorList>
            <consortium name="Maize Genome Sequencing Project"/>
            <person name="Ware D."/>
        </authorList>
    </citation>
    <scope>NUCLEOTIDE SEQUENCE</scope>
    <source>
        <tissue evidence="1">Seedling</tissue>
    </source>
</reference>
<dbReference type="Pfam" id="PF05368">
    <property type="entry name" value="NmrA"/>
    <property type="match status" value="1"/>
</dbReference>
<organism evidence="1">
    <name type="scientific">Zea mays</name>
    <name type="common">Maize</name>
    <dbReference type="NCBI Taxonomy" id="4577"/>
    <lineage>
        <taxon>Eukaryota</taxon>
        <taxon>Viridiplantae</taxon>
        <taxon>Streptophyta</taxon>
        <taxon>Embryophyta</taxon>
        <taxon>Tracheophyta</taxon>
        <taxon>Spermatophyta</taxon>
        <taxon>Magnoliopsida</taxon>
        <taxon>Liliopsida</taxon>
        <taxon>Poales</taxon>
        <taxon>Poaceae</taxon>
        <taxon>PACMAD clade</taxon>
        <taxon>Panicoideae</taxon>
        <taxon>Andropogonodae</taxon>
        <taxon>Andropogoneae</taxon>
        <taxon>Tripsacinae</taxon>
        <taxon>Zea</taxon>
    </lineage>
</organism>
<dbReference type="AlphaFoldDB" id="A0A1D6LS95"/>
<proteinExistence type="predicted"/>
<evidence type="ECO:0000313" key="1">
    <source>
        <dbReference type="EMBL" id="AQK82322.1"/>
    </source>
</evidence>
<dbReference type="PROSITE" id="PS50822">
    <property type="entry name" value="PIWI"/>
    <property type="match status" value="1"/>
</dbReference>
<sequence length="226" mass="25385">MTRSHSLPPINRPNPSIVLSRAKAMEKSRVLVVGSTGYIGRRLVRASLAQGHPTLVLLRPEIGLDIDKLQMLPSLEAQGARLVEASLEDHKWGTTYDFQHQNLSAKYGLHCHAHVNGFVPFHFKACASLEEGYIPPLTFVVVQKRHHTRLFPEVHGRHDMTDKSGNILPGTVVDQKICHPTEFDFYLCSHVGIQGTSRLTHYHVLYDENEFTADALQSPTNNLCYT</sequence>
<dbReference type="InterPro" id="IPR012337">
    <property type="entry name" value="RNaseH-like_sf"/>
</dbReference>
<dbReference type="InterPro" id="IPR036397">
    <property type="entry name" value="RNaseH_sf"/>
</dbReference>
<protein>
    <submittedName>
        <fullName evidence="1">Uncharacterized protein</fullName>
    </submittedName>
</protein>
<dbReference type="Gene3D" id="3.40.50.720">
    <property type="entry name" value="NAD(P)-binding Rossmann-like Domain"/>
    <property type="match status" value="1"/>
</dbReference>
<dbReference type="Gene3D" id="3.30.420.10">
    <property type="entry name" value="Ribonuclease H-like superfamily/Ribonuclease H"/>
    <property type="match status" value="1"/>
</dbReference>
<dbReference type="PANTHER" id="PTHR22891">
    <property type="entry name" value="EUKARYOTIC TRANSLATION INITIATION FACTOR 2C"/>
    <property type="match status" value="1"/>
</dbReference>
<dbReference type="eggNOG" id="KOG1041">
    <property type="taxonomic scope" value="Eukaryota"/>
</dbReference>
<gene>
    <name evidence="1" type="ORF">ZEAMMB73_Zm00001d036886</name>
</gene>
<dbReference type="SMR" id="A0A1D6LS95"/>
<dbReference type="InterPro" id="IPR003165">
    <property type="entry name" value="Piwi"/>
</dbReference>
<dbReference type="EMBL" id="CM000782">
    <property type="protein sequence ID" value="AQK82322.1"/>
    <property type="molecule type" value="Genomic_DNA"/>
</dbReference>
<dbReference type="SUPFAM" id="SSF51735">
    <property type="entry name" value="NAD(P)-binding Rossmann-fold domains"/>
    <property type="match status" value="1"/>
</dbReference>
<name>A0A1D6LS95_MAIZE</name>
<dbReference type="InterPro" id="IPR036291">
    <property type="entry name" value="NAD(P)-bd_dom_sf"/>
</dbReference>